<evidence type="ECO:0000259" key="1">
    <source>
        <dbReference type="PROSITE" id="PS51782"/>
    </source>
</evidence>
<dbReference type="CDD" id="cd12797">
    <property type="entry name" value="M23_peptidase"/>
    <property type="match status" value="1"/>
</dbReference>
<dbReference type="SUPFAM" id="SSF54106">
    <property type="entry name" value="LysM domain"/>
    <property type="match status" value="1"/>
</dbReference>
<dbReference type="PANTHER" id="PTHR21666:SF270">
    <property type="entry name" value="MUREIN HYDROLASE ACTIVATOR ENVC"/>
    <property type="match status" value="1"/>
</dbReference>
<dbReference type="Pfam" id="PF01551">
    <property type="entry name" value="Peptidase_M23"/>
    <property type="match status" value="1"/>
</dbReference>
<evidence type="ECO:0000313" key="2">
    <source>
        <dbReference type="EMBL" id="MCX2741784.1"/>
    </source>
</evidence>
<dbReference type="Gene3D" id="2.70.70.10">
    <property type="entry name" value="Glucose Permease (Domain IIA)"/>
    <property type="match status" value="1"/>
</dbReference>
<keyword evidence="3" id="KW-1185">Reference proteome</keyword>
<dbReference type="SUPFAM" id="SSF51261">
    <property type="entry name" value="Duplicated hybrid motif"/>
    <property type="match status" value="1"/>
</dbReference>
<gene>
    <name evidence="2" type="ORF">OO017_17645</name>
</gene>
<dbReference type="Gene3D" id="3.10.350.10">
    <property type="entry name" value="LysM domain"/>
    <property type="match status" value="1"/>
</dbReference>
<dbReference type="InterPro" id="IPR011055">
    <property type="entry name" value="Dup_hybrid_motif"/>
</dbReference>
<proteinExistence type="predicted"/>
<name>A0ABT3RJC6_9BACT</name>
<protein>
    <submittedName>
        <fullName evidence="2">M23 family metallopeptidase</fullName>
    </submittedName>
</protein>
<organism evidence="2 3">
    <name type="scientific">Pontibacter anaerobius</name>
    <dbReference type="NCBI Taxonomy" id="2993940"/>
    <lineage>
        <taxon>Bacteria</taxon>
        <taxon>Pseudomonadati</taxon>
        <taxon>Bacteroidota</taxon>
        <taxon>Cytophagia</taxon>
        <taxon>Cytophagales</taxon>
        <taxon>Hymenobacteraceae</taxon>
        <taxon>Pontibacter</taxon>
    </lineage>
</organism>
<sequence>MYHNKMAVLQFYLANDVLREGSTANLLMQMSKNKAPFFFVLLSLCLLCSGGSAVAQTKVKDLFKVKTPKIEYVRPDTTILIKYEDFPDDDSDADQSIYFNPKKELSIVSEDTSELDLGEQHIVEMSEEVLVDSTWIRIAGYYAIWDTRNINPYRMDSRQLKDTVDIKLYDPANDRSYKMPLEKTPITSRFGPRSGRWHYGTDIDLDTGDSIYAAFDGVIRINKWDGGGYGNYIVVRHYNGLETLYGHMSKTISQTGDFVKAGQVIGLGGSTGRSSGPHLHYEVRFQGNPMDPENIYDFPDYLLKGESYQITSAVFNYANRSRSSGSSSGRRAAYHKIRSGDTLSEIAKRYGVSVSQLTRLNGISTRTTLRVGRSLRIR</sequence>
<feature type="domain" description="LysM" evidence="1">
    <location>
        <begin position="333"/>
        <end position="377"/>
    </location>
</feature>
<comment type="caution">
    <text evidence="2">The sequence shown here is derived from an EMBL/GenBank/DDBJ whole genome shotgun (WGS) entry which is preliminary data.</text>
</comment>
<evidence type="ECO:0000313" key="3">
    <source>
        <dbReference type="Proteomes" id="UP001207228"/>
    </source>
</evidence>
<dbReference type="SMART" id="SM00257">
    <property type="entry name" value="LysM"/>
    <property type="match status" value="1"/>
</dbReference>
<dbReference type="Pfam" id="PF01476">
    <property type="entry name" value="LysM"/>
    <property type="match status" value="1"/>
</dbReference>
<dbReference type="Proteomes" id="UP001207228">
    <property type="component" value="Unassembled WGS sequence"/>
</dbReference>
<dbReference type="InterPro" id="IPR036779">
    <property type="entry name" value="LysM_dom_sf"/>
</dbReference>
<accession>A0ABT3RJC6</accession>
<dbReference type="EMBL" id="JAPFQO010000013">
    <property type="protein sequence ID" value="MCX2741784.1"/>
    <property type="molecule type" value="Genomic_DNA"/>
</dbReference>
<dbReference type="CDD" id="cd00118">
    <property type="entry name" value="LysM"/>
    <property type="match status" value="1"/>
</dbReference>
<dbReference type="InterPro" id="IPR050570">
    <property type="entry name" value="Cell_wall_metabolism_enzyme"/>
</dbReference>
<reference evidence="2 3" key="1">
    <citation type="submission" date="2022-11" db="EMBL/GenBank/DDBJ databases">
        <title>The characterization of three novel Bacteroidetes species and genomic analysis of their roles in tidal elemental geochemical cycles.</title>
        <authorList>
            <person name="Ma K.-J."/>
        </authorList>
    </citation>
    <scope>NUCLEOTIDE SEQUENCE [LARGE SCALE GENOMIC DNA]</scope>
    <source>
        <strain evidence="2 3">M82</strain>
    </source>
</reference>
<dbReference type="InterPro" id="IPR016047">
    <property type="entry name" value="M23ase_b-sheet_dom"/>
</dbReference>
<dbReference type="InterPro" id="IPR018392">
    <property type="entry name" value="LysM"/>
</dbReference>
<dbReference type="PROSITE" id="PS51782">
    <property type="entry name" value="LYSM"/>
    <property type="match status" value="1"/>
</dbReference>
<dbReference type="PANTHER" id="PTHR21666">
    <property type="entry name" value="PEPTIDASE-RELATED"/>
    <property type="match status" value="1"/>
</dbReference>
<dbReference type="RefSeq" id="WP_266054021.1">
    <property type="nucleotide sequence ID" value="NZ_JAPFQO010000013.1"/>
</dbReference>